<organism evidence="5 6">
    <name type="scientific">Aquisalimonas asiatica</name>
    <dbReference type="NCBI Taxonomy" id="406100"/>
    <lineage>
        <taxon>Bacteria</taxon>
        <taxon>Pseudomonadati</taxon>
        <taxon>Pseudomonadota</taxon>
        <taxon>Gammaproteobacteria</taxon>
        <taxon>Chromatiales</taxon>
        <taxon>Ectothiorhodospiraceae</taxon>
        <taxon>Aquisalimonas</taxon>
    </lineage>
</organism>
<evidence type="ECO:0000313" key="5">
    <source>
        <dbReference type="EMBL" id="SEP19505.1"/>
    </source>
</evidence>
<evidence type="ECO:0000256" key="3">
    <source>
        <dbReference type="ARBA" id="ARBA00023125"/>
    </source>
</evidence>
<gene>
    <name evidence="5" type="ORF">SAMN04488052_1179</name>
</gene>
<dbReference type="InterPro" id="IPR051212">
    <property type="entry name" value="Type-I_RE_S_subunit"/>
</dbReference>
<dbReference type="AlphaFoldDB" id="A0A1H8VVX0"/>
<feature type="domain" description="Type I restriction modification DNA specificity" evidence="4">
    <location>
        <begin position="242"/>
        <end position="412"/>
    </location>
</feature>
<dbReference type="RefSeq" id="WP_091646550.1">
    <property type="nucleotide sequence ID" value="NZ_FOEG01000017.1"/>
</dbReference>
<dbReference type="Proteomes" id="UP000199657">
    <property type="component" value="Unassembled WGS sequence"/>
</dbReference>
<evidence type="ECO:0000256" key="1">
    <source>
        <dbReference type="ARBA" id="ARBA00010923"/>
    </source>
</evidence>
<reference evidence="5 6" key="1">
    <citation type="submission" date="2016-10" db="EMBL/GenBank/DDBJ databases">
        <authorList>
            <person name="de Groot N.N."/>
        </authorList>
    </citation>
    <scope>NUCLEOTIDE SEQUENCE [LARGE SCALE GENOMIC DNA]</scope>
    <source>
        <strain evidence="5 6">CGMCC 1.6291</strain>
    </source>
</reference>
<dbReference type="OrthoDB" id="9798929at2"/>
<evidence type="ECO:0000256" key="2">
    <source>
        <dbReference type="ARBA" id="ARBA00022747"/>
    </source>
</evidence>
<dbReference type="PANTHER" id="PTHR43140">
    <property type="entry name" value="TYPE-1 RESTRICTION ENZYME ECOKI SPECIFICITY PROTEIN"/>
    <property type="match status" value="1"/>
</dbReference>
<dbReference type="InterPro" id="IPR044946">
    <property type="entry name" value="Restrct_endonuc_typeI_TRD_sf"/>
</dbReference>
<evidence type="ECO:0000259" key="4">
    <source>
        <dbReference type="Pfam" id="PF01420"/>
    </source>
</evidence>
<keyword evidence="2" id="KW-0680">Restriction system</keyword>
<dbReference type="CDD" id="cd17248">
    <property type="entry name" value="RMtype1_S_AmiI-TRD2-CR2_like"/>
    <property type="match status" value="1"/>
</dbReference>
<dbReference type="GO" id="GO:0009307">
    <property type="term" value="P:DNA restriction-modification system"/>
    <property type="evidence" value="ECO:0007669"/>
    <property type="project" value="UniProtKB-KW"/>
</dbReference>
<dbReference type="STRING" id="406100.SAMN04488052_1179"/>
<keyword evidence="3" id="KW-0238">DNA-binding</keyword>
<dbReference type="PANTHER" id="PTHR43140:SF1">
    <property type="entry name" value="TYPE I RESTRICTION ENZYME ECOKI SPECIFICITY SUBUNIT"/>
    <property type="match status" value="1"/>
</dbReference>
<dbReference type="SUPFAM" id="SSF116734">
    <property type="entry name" value="DNA methylase specificity domain"/>
    <property type="match status" value="2"/>
</dbReference>
<dbReference type="Gene3D" id="1.10.287.1120">
    <property type="entry name" value="Bipartite methylase S protein"/>
    <property type="match status" value="1"/>
</dbReference>
<name>A0A1H8VVX0_9GAMM</name>
<dbReference type="EMBL" id="FOEG01000017">
    <property type="protein sequence ID" value="SEP19505.1"/>
    <property type="molecule type" value="Genomic_DNA"/>
</dbReference>
<dbReference type="CDD" id="cd17260">
    <property type="entry name" value="RMtype1_S_EcoEI-TRD1-CR1_like"/>
    <property type="match status" value="1"/>
</dbReference>
<keyword evidence="6" id="KW-1185">Reference proteome</keyword>
<protein>
    <submittedName>
        <fullName evidence="5">Type I restriction enzyme, S subunit</fullName>
    </submittedName>
</protein>
<dbReference type="InterPro" id="IPR000055">
    <property type="entry name" value="Restrct_endonuc_typeI_TRD"/>
</dbReference>
<proteinExistence type="inferred from homology"/>
<dbReference type="Gene3D" id="3.90.220.20">
    <property type="entry name" value="DNA methylase specificity domains"/>
    <property type="match status" value="2"/>
</dbReference>
<comment type="similarity">
    <text evidence="1">Belongs to the type-I restriction system S methylase family.</text>
</comment>
<accession>A0A1H8VVX0</accession>
<dbReference type="GO" id="GO:0003677">
    <property type="term" value="F:DNA binding"/>
    <property type="evidence" value="ECO:0007669"/>
    <property type="project" value="UniProtKB-KW"/>
</dbReference>
<evidence type="ECO:0000313" key="6">
    <source>
        <dbReference type="Proteomes" id="UP000199657"/>
    </source>
</evidence>
<dbReference type="Pfam" id="PF01420">
    <property type="entry name" value="Methylase_S"/>
    <property type="match status" value="1"/>
</dbReference>
<sequence>MSFSSYPEYKDSGVEWLGEVPAHWYVCRLRHAATLNPSKSAVRGLPEDTPVTFLPMDAVGQDGSLDLAVQRALGEVVDGYTYVRDGDVAYAKITPCFENGKSALIRGTWNGIAFGTTELTVLRPVPRKANPDYLFRVISSEPFRALGEASMYGAGGQKRVPDDFARDFTIAWPPLAEQRVIARFLDHETARIDALIAEQQRLIELLKEKRQAVISHAVTKGLDPDVPMKDSGVEWLGEVPEHWVVAQLRYKGRLESGHTPSRSNPDFWVNCTIPWFTLSDVWQIRFGGKRYVYDTTEMINDEGLRGSSARLLPAGSVILSRTASVGFPAILGKEMAVSQDFAVWVCGNEVDSQFLWFALLGMRKDLKRLMMGSTHQTIYMPDLKYLKAAFPPMSEQGRIVNYLDTAVEEMEKMESQAHAGIGLLRERRSALISAAVTGKIDVRDWQPPTSETFAEATVSEGAPA</sequence>